<accession>A0A9P7FM80</accession>
<gene>
    <name evidence="1" type="ORF">DXG03_007250</name>
</gene>
<organism evidence="1 2">
    <name type="scientific">Asterophora parasitica</name>
    <dbReference type="NCBI Taxonomy" id="117018"/>
    <lineage>
        <taxon>Eukaryota</taxon>
        <taxon>Fungi</taxon>
        <taxon>Dikarya</taxon>
        <taxon>Basidiomycota</taxon>
        <taxon>Agaricomycotina</taxon>
        <taxon>Agaricomycetes</taxon>
        <taxon>Agaricomycetidae</taxon>
        <taxon>Agaricales</taxon>
        <taxon>Tricholomatineae</taxon>
        <taxon>Lyophyllaceae</taxon>
        <taxon>Asterophora</taxon>
    </lineage>
</organism>
<protein>
    <submittedName>
        <fullName evidence="1">Uncharacterized protein</fullName>
    </submittedName>
</protein>
<reference evidence="1" key="1">
    <citation type="submission" date="2020-07" db="EMBL/GenBank/DDBJ databases">
        <authorList>
            <person name="Nieuwenhuis M."/>
            <person name="Van De Peppel L.J.J."/>
        </authorList>
    </citation>
    <scope>NUCLEOTIDE SEQUENCE</scope>
    <source>
        <strain evidence="1">AP01</strain>
        <tissue evidence="1">Mycelium</tissue>
    </source>
</reference>
<evidence type="ECO:0000313" key="2">
    <source>
        <dbReference type="Proteomes" id="UP000775547"/>
    </source>
</evidence>
<evidence type="ECO:0000313" key="1">
    <source>
        <dbReference type="EMBL" id="KAG5633500.1"/>
    </source>
</evidence>
<name>A0A9P7FM80_9AGAR</name>
<reference evidence="1" key="2">
    <citation type="submission" date="2021-10" db="EMBL/GenBank/DDBJ databases">
        <title>Phylogenomics reveals ancestral predisposition of the termite-cultivated fungus Termitomyces towards a domesticated lifestyle.</title>
        <authorList>
            <person name="Auxier B."/>
            <person name="Grum-Grzhimaylo A."/>
            <person name="Cardenas M.E."/>
            <person name="Lodge J.D."/>
            <person name="Laessoe T."/>
            <person name="Pedersen O."/>
            <person name="Smith M.E."/>
            <person name="Kuyper T.W."/>
            <person name="Franco-Molano E.A."/>
            <person name="Baroni T.J."/>
            <person name="Aanen D.K."/>
        </authorList>
    </citation>
    <scope>NUCLEOTIDE SEQUENCE</scope>
    <source>
        <strain evidence="1">AP01</strain>
        <tissue evidence="1">Mycelium</tissue>
    </source>
</reference>
<sequence length="81" mass="8964">MAPADKFLTASEIETAKEILKTKPPTIHQDIYNGIKDRVFSVPQVEYLLFNSFSGGLVKEANRSYVSVAVTQLHPLSRGSI</sequence>
<keyword evidence="2" id="KW-1185">Reference proteome</keyword>
<proteinExistence type="predicted"/>
<dbReference type="Proteomes" id="UP000775547">
    <property type="component" value="Unassembled WGS sequence"/>
</dbReference>
<comment type="caution">
    <text evidence="1">The sequence shown here is derived from an EMBL/GenBank/DDBJ whole genome shotgun (WGS) entry which is preliminary data.</text>
</comment>
<dbReference type="AlphaFoldDB" id="A0A9P7FM80"/>
<feature type="non-terminal residue" evidence="1">
    <location>
        <position position="81"/>
    </location>
</feature>
<dbReference type="EMBL" id="JABCKV010005159">
    <property type="protein sequence ID" value="KAG5633500.1"/>
    <property type="molecule type" value="Genomic_DNA"/>
</dbReference>